<evidence type="ECO:0000256" key="8">
    <source>
        <dbReference type="ARBA" id="ARBA00022692"/>
    </source>
</evidence>
<evidence type="ECO:0000256" key="11">
    <source>
        <dbReference type="ARBA" id="ARBA00022989"/>
    </source>
</evidence>
<dbReference type="EMBL" id="SLXP01000013">
    <property type="protein sequence ID" value="TCP39302.1"/>
    <property type="molecule type" value="Genomic_DNA"/>
</dbReference>
<proteinExistence type="inferred from homology"/>
<keyword evidence="8" id="KW-0812">Transmembrane</keyword>
<keyword evidence="12" id="KW-0520">NAD</keyword>
<comment type="similarity">
    <text evidence="5">Belongs to the NAD(P)-dependent epimerase/dehydratase family. UDP-glucuronic acid decarboxylase subfamily.</text>
</comment>
<dbReference type="RefSeq" id="WP_132464875.1">
    <property type="nucleotide sequence ID" value="NZ_SLXP01000013.1"/>
</dbReference>
<evidence type="ECO:0000256" key="12">
    <source>
        <dbReference type="ARBA" id="ARBA00023027"/>
    </source>
</evidence>
<dbReference type="InterPro" id="IPR044516">
    <property type="entry name" value="UXS-like"/>
</dbReference>
<comment type="cofactor">
    <cofactor evidence="1">
        <name>NAD(+)</name>
        <dbReference type="ChEBI" id="CHEBI:57540"/>
    </cofactor>
</comment>
<gene>
    <name evidence="17" type="ORF">EV662_11379</name>
</gene>
<dbReference type="Pfam" id="PF16363">
    <property type="entry name" value="GDP_Man_Dehyd"/>
    <property type="match status" value="1"/>
</dbReference>
<evidence type="ECO:0000256" key="4">
    <source>
        <dbReference type="ARBA" id="ARBA00005100"/>
    </source>
</evidence>
<dbReference type="PANTHER" id="PTHR43078:SF6">
    <property type="entry name" value="UDP-GLUCURONIC ACID DECARBOXYLASE 1"/>
    <property type="match status" value="1"/>
</dbReference>
<comment type="subcellular location">
    <subcellularLocation>
        <location evidence="3">Cytoplasm</location>
    </subcellularLocation>
    <subcellularLocation>
        <location evidence="2">Golgi apparatus</location>
        <location evidence="2">Golgi stack membrane</location>
        <topology evidence="2">Single-pass type II membrane protein</topology>
    </subcellularLocation>
</comment>
<organism evidence="17 18">
    <name type="scientific">Rhodovulum marinum</name>
    <dbReference type="NCBI Taxonomy" id="320662"/>
    <lineage>
        <taxon>Bacteria</taxon>
        <taxon>Pseudomonadati</taxon>
        <taxon>Pseudomonadota</taxon>
        <taxon>Alphaproteobacteria</taxon>
        <taxon>Rhodobacterales</taxon>
        <taxon>Paracoccaceae</taxon>
        <taxon>Rhodovulum</taxon>
    </lineage>
</organism>
<reference evidence="17 18" key="1">
    <citation type="submission" date="2019-03" db="EMBL/GenBank/DDBJ databases">
        <title>Genomic Encyclopedia of Type Strains, Phase IV (KMG-IV): sequencing the most valuable type-strain genomes for metagenomic binning, comparative biology and taxonomic classification.</title>
        <authorList>
            <person name="Goeker M."/>
        </authorList>
    </citation>
    <scope>NUCLEOTIDE SEQUENCE [LARGE SCALE GENOMIC DNA]</scope>
    <source>
        <strain evidence="17 18">DSM 18063</strain>
    </source>
</reference>
<dbReference type="InterPro" id="IPR016040">
    <property type="entry name" value="NAD(P)-bd_dom"/>
</dbReference>
<evidence type="ECO:0000256" key="7">
    <source>
        <dbReference type="ARBA" id="ARBA00022490"/>
    </source>
</evidence>
<dbReference type="PANTHER" id="PTHR43078">
    <property type="entry name" value="UDP-GLUCURONIC ACID DECARBOXYLASE-RELATED"/>
    <property type="match status" value="1"/>
</dbReference>
<dbReference type="Gene3D" id="3.40.50.720">
    <property type="entry name" value="NAD(P)-binding Rossmann-like Domain"/>
    <property type="match status" value="1"/>
</dbReference>
<comment type="caution">
    <text evidence="17">The sequence shown here is derived from an EMBL/GenBank/DDBJ whole genome shotgun (WGS) entry which is preliminary data.</text>
</comment>
<dbReference type="Proteomes" id="UP000294835">
    <property type="component" value="Unassembled WGS sequence"/>
</dbReference>
<evidence type="ECO:0000256" key="13">
    <source>
        <dbReference type="ARBA" id="ARBA00023034"/>
    </source>
</evidence>
<dbReference type="GO" id="GO:0070403">
    <property type="term" value="F:NAD+ binding"/>
    <property type="evidence" value="ECO:0007669"/>
    <property type="project" value="InterPro"/>
</dbReference>
<dbReference type="GO" id="GO:0048040">
    <property type="term" value="F:UDP-glucuronate decarboxylase activity"/>
    <property type="evidence" value="ECO:0007669"/>
    <property type="project" value="UniProtKB-EC"/>
</dbReference>
<dbReference type="FunFam" id="3.40.50.720:FF:000150">
    <property type="entry name" value="UDP-glucuronic acid decarboxylase 6"/>
    <property type="match status" value="1"/>
</dbReference>
<evidence type="ECO:0000256" key="2">
    <source>
        <dbReference type="ARBA" id="ARBA00004447"/>
    </source>
</evidence>
<sequence length="324" mass="36736">MARLYDSRKRILVTGGAGFIGSHLIDRLLDHGHEVLCVDNMFTGSKRNIDHLHNHPRFELMRHDVTFPLYVEVDEIYNLACPASPIHYQHDPVQTTKTSVHGAINMLGLAKRLKCKIFQASTSEVYGDPTVHPQSEEYWGNVNPIGIRSCYDEGKRCAETLFFDYHRQHGLDIKVARIFNTYGSRMHHADGRVVSNFIVQALQGNSITIYGDGTQTRSFCYVDDLVEGFIRLMETGSEVTGPINLGNPNEFTIRELAEKVIEKVGSRSELVFHDLPQDDPKQRQPDITKAKVTLDWEPTVPLDQGLDRTIDYFRSRLPELAPSA</sequence>
<comment type="pathway">
    <text evidence="4">Nucleotide-sugar biosynthesis; UDP-alpha-D-xylose biosynthesis; UDP-alpha-D-xylose from UDP-alpha-D-glucuronate: step 1/1.</text>
</comment>
<dbReference type="UniPathway" id="UPA00796">
    <property type="reaction ID" value="UER00771"/>
</dbReference>
<evidence type="ECO:0000256" key="15">
    <source>
        <dbReference type="ARBA" id="ARBA00023239"/>
    </source>
</evidence>
<dbReference type="CDD" id="cd05230">
    <property type="entry name" value="UGD_SDR_e"/>
    <property type="match status" value="1"/>
</dbReference>
<keyword evidence="7" id="KW-0963">Cytoplasm</keyword>
<evidence type="ECO:0000313" key="18">
    <source>
        <dbReference type="Proteomes" id="UP000294835"/>
    </source>
</evidence>
<protein>
    <recommendedName>
        <fullName evidence="6">UDP-glucuronate decarboxylase</fullName>
        <ecNumber evidence="6">4.1.1.35</ecNumber>
    </recommendedName>
</protein>
<dbReference type="GO" id="GO:0005737">
    <property type="term" value="C:cytoplasm"/>
    <property type="evidence" value="ECO:0007669"/>
    <property type="project" value="UniProtKB-SubCell"/>
</dbReference>
<keyword evidence="10" id="KW-0735">Signal-anchor</keyword>
<keyword evidence="18" id="KW-1185">Reference proteome</keyword>
<keyword evidence="11" id="KW-1133">Transmembrane helix</keyword>
<dbReference type="AlphaFoldDB" id="A0A4R2PTH4"/>
<evidence type="ECO:0000256" key="3">
    <source>
        <dbReference type="ARBA" id="ARBA00004496"/>
    </source>
</evidence>
<evidence type="ECO:0000256" key="5">
    <source>
        <dbReference type="ARBA" id="ARBA00007505"/>
    </source>
</evidence>
<evidence type="ECO:0000259" key="16">
    <source>
        <dbReference type="Pfam" id="PF16363"/>
    </source>
</evidence>
<keyword evidence="14" id="KW-0472">Membrane</keyword>
<dbReference type="SUPFAM" id="SSF51735">
    <property type="entry name" value="NAD(P)-binding Rossmann-fold domains"/>
    <property type="match status" value="1"/>
</dbReference>
<evidence type="ECO:0000256" key="6">
    <source>
        <dbReference type="ARBA" id="ARBA00012290"/>
    </source>
</evidence>
<evidence type="ECO:0000256" key="14">
    <source>
        <dbReference type="ARBA" id="ARBA00023136"/>
    </source>
</evidence>
<dbReference type="GO" id="GO:0033320">
    <property type="term" value="P:UDP-D-xylose biosynthetic process"/>
    <property type="evidence" value="ECO:0007669"/>
    <property type="project" value="UniProtKB-UniPathway"/>
</dbReference>
<feature type="domain" description="NAD(P)-binding" evidence="16">
    <location>
        <begin position="12"/>
        <end position="308"/>
    </location>
</feature>
<evidence type="ECO:0000256" key="1">
    <source>
        <dbReference type="ARBA" id="ARBA00001911"/>
    </source>
</evidence>
<evidence type="ECO:0000313" key="17">
    <source>
        <dbReference type="EMBL" id="TCP39302.1"/>
    </source>
</evidence>
<keyword evidence="15" id="KW-0456">Lyase</keyword>
<keyword evidence="9" id="KW-0210">Decarboxylase</keyword>
<evidence type="ECO:0000256" key="9">
    <source>
        <dbReference type="ARBA" id="ARBA00022793"/>
    </source>
</evidence>
<dbReference type="GO" id="GO:0042732">
    <property type="term" value="P:D-xylose metabolic process"/>
    <property type="evidence" value="ECO:0007669"/>
    <property type="project" value="InterPro"/>
</dbReference>
<dbReference type="EC" id="4.1.1.35" evidence="6"/>
<dbReference type="InterPro" id="IPR036291">
    <property type="entry name" value="NAD(P)-bd_dom_sf"/>
</dbReference>
<dbReference type="OrthoDB" id="9801785at2"/>
<accession>A0A4R2PTH4</accession>
<name>A0A4R2PTH4_9RHOB</name>
<evidence type="ECO:0000256" key="10">
    <source>
        <dbReference type="ARBA" id="ARBA00022968"/>
    </source>
</evidence>
<keyword evidence="13" id="KW-0333">Golgi apparatus</keyword>